<reference evidence="2 3" key="1">
    <citation type="submission" date="2016-10" db="EMBL/GenBank/DDBJ databases">
        <authorList>
            <person name="de Groot N.N."/>
        </authorList>
    </citation>
    <scope>NUCLEOTIDE SEQUENCE [LARGE SCALE GENOMIC DNA]</scope>
    <source>
        <strain evidence="2 3">ASO4-2</strain>
    </source>
</reference>
<dbReference type="STRING" id="617002.SAMN05660653_01796"/>
<organism evidence="2 3">
    <name type="scientific">Desulfonatronum thiosulfatophilum</name>
    <dbReference type="NCBI Taxonomy" id="617002"/>
    <lineage>
        <taxon>Bacteria</taxon>
        <taxon>Pseudomonadati</taxon>
        <taxon>Thermodesulfobacteriota</taxon>
        <taxon>Desulfovibrionia</taxon>
        <taxon>Desulfovibrionales</taxon>
        <taxon>Desulfonatronaceae</taxon>
        <taxon>Desulfonatronum</taxon>
    </lineage>
</organism>
<name>A0A1G6CX55_9BACT</name>
<evidence type="ECO:0008006" key="4">
    <source>
        <dbReference type="Google" id="ProtNLM"/>
    </source>
</evidence>
<feature type="transmembrane region" description="Helical" evidence="1">
    <location>
        <begin position="15"/>
        <end position="35"/>
    </location>
</feature>
<dbReference type="NCBIfam" id="NF045712">
    <property type="entry name" value="sulf_resp_HmcD"/>
    <property type="match status" value="1"/>
</dbReference>
<evidence type="ECO:0000256" key="1">
    <source>
        <dbReference type="SAM" id="Phobius"/>
    </source>
</evidence>
<dbReference type="AlphaFoldDB" id="A0A1G6CX55"/>
<evidence type="ECO:0000313" key="3">
    <source>
        <dbReference type="Proteomes" id="UP000198771"/>
    </source>
</evidence>
<accession>A0A1G6CX55</accession>
<proteinExistence type="predicted"/>
<gene>
    <name evidence="2" type="ORF">SAMN05660653_01796</name>
</gene>
<dbReference type="RefSeq" id="WP_139162964.1">
    <property type="nucleotide sequence ID" value="NZ_FMXO01000009.1"/>
</dbReference>
<keyword evidence="1" id="KW-1133">Transmembrane helix</keyword>
<sequence>MEFNTLHEFYLHSKGITYLLMGGILIGAVLWWQFLMGEKKPIENPHRKSEGNEHGH</sequence>
<dbReference type="InterPro" id="IPR054911">
    <property type="entry name" value="sulf_resp_HmcD"/>
</dbReference>
<dbReference type="EMBL" id="FMXO01000009">
    <property type="protein sequence ID" value="SDB37466.1"/>
    <property type="molecule type" value="Genomic_DNA"/>
</dbReference>
<keyword evidence="3" id="KW-1185">Reference proteome</keyword>
<keyword evidence="1" id="KW-0812">Transmembrane</keyword>
<dbReference type="OrthoDB" id="5460179at2"/>
<keyword evidence="1" id="KW-0472">Membrane</keyword>
<dbReference type="Proteomes" id="UP000198771">
    <property type="component" value="Unassembled WGS sequence"/>
</dbReference>
<protein>
    <recommendedName>
        <fullName evidence="4">Hmc operon protein 4</fullName>
    </recommendedName>
</protein>
<evidence type="ECO:0000313" key="2">
    <source>
        <dbReference type="EMBL" id="SDB37466.1"/>
    </source>
</evidence>